<protein>
    <recommendedName>
        <fullName evidence="1">Integrase catalytic domain-containing protein</fullName>
    </recommendedName>
</protein>
<dbReference type="InterPro" id="IPR036397">
    <property type="entry name" value="RNaseH_sf"/>
</dbReference>
<dbReference type="PANTHER" id="PTHR42648:SF22">
    <property type="entry name" value="REVERSE TRANSCRIPTASE TY1_COPIA-TYPE DOMAIN-CONTAINING PROTEIN"/>
    <property type="match status" value="1"/>
</dbReference>
<dbReference type="InterPro" id="IPR001584">
    <property type="entry name" value="Integrase_cat-core"/>
</dbReference>
<reference evidence="2" key="1">
    <citation type="submission" date="2018-05" db="EMBL/GenBank/DDBJ databases">
        <title>Draft genome of Mucuna pruriens seed.</title>
        <authorList>
            <person name="Nnadi N.E."/>
            <person name="Vos R."/>
            <person name="Hasami M.H."/>
            <person name="Devisetty U.K."/>
            <person name="Aguiy J.C."/>
        </authorList>
    </citation>
    <scope>NUCLEOTIDE SEQUENCE [LARGE SCALE GENOMIC DNA]</scope>
    <source>
        <strain evidence="2">JCA_2017</strain>
    </source>
</reference>
<keyword evidence="3" id="KW-1185">Reference proteome</keyword>
<dbReference type="EMBL" id="QJKJ01002868">
    <property type="protein sequence ID" value="RDY00979.1"/>
    <property type="molecule type" value="Genomic_DNA"/>
</dbReference>
<dbReference type="SUPFAM" id="SSF53098">
    <property type="entry name" value="Ribonuclease H-like"/>
    <property type="match status" value="1"/>
</dbReference>
<feature type="domain" description="Integrase catalytic" evidence="1">
    <location>
        <begin position="1"/>
        <end position="112"/>
    </location>
</feature>
<dbReference type="InterPro" id="IPR057670">
    <property type="entry name" value="SH3_retrovirus"/>
</dbReference>
<sequence>MALPFGPSFKWIHEHKTNVFFVFCVFHAMFHAYFQTHGLIHETSCPHTPQQNGVSKRKNKHILETTRALLIGSHAPNKYWEDVINTTVHLINQLPVEALNFFTPLQDLTPSPFLLKFFGCTIFVHLHKHQRSKLNPCVVRCIFWRYVTHTKGYRYYDPIGKCHYSTMDATFLESESYYSLTTTSNPQGATWNEDLKWLDCITKNNDSHEVVQEARSLEPSLDENSNINIRYKLPFRHNRGKPPNRYSLEIEKACSKYLDCQLCNHSKSHAILEKIGALEKNDTWILVALPKGKK</sequence>
<evidence type="ECO:0000313" key="2">
    <source>
        <dbReference type="EMBL" id="RDY00979.1"/>
    </source>
</evidence>
<dbReference type="Proteomes" id="UP000257109">
    <property type="component" value="Unassembled WGS sequence"/>
</dbReference>
<gene>
    <name evidence="2" type="ORF">CR513_15759</name>
</gene>
<dbReference type="InterPro" id="IPR039537">
    <property type="entry name" value="Retrotran_Ty1/copia-like"/>
</dbReference>
<proteinExistence type="predicted"/>
<dbReference type="InterPro" id="IPR012337">
    <property type="entry name" value="RNaseH-like_sf"/>
</dbReference>
<dbReference type="PROSITE" id="PS50994">
    <property type="entry name" value="INTEGRASE"/>
    <property type="match status" value="1"/>
</dbReference>
<evidence type="ECO:0000313" key="3">
    <source>
        <dbReference type="Proteomes" id="UP000257109"/>
    </source>
</evidence>
<name>A0A371HDU9_MUCPR</name>
<dbReference type="GO" id="GO:0015074">
    <property type="term" value="P:DNA integration"/>
    <property type="evidence" value="ECO:0007669"/>
    <property type="project" value="InterPro"/>
</dbReference>
<dbReference type="OrthoDB" id="1938465at2759"/>
<dbReference type="AlphaFoldDB" id="A0A371HDU9"/>
<accession>A0A371HDU9</accession>
<dbReference type="Pfam" id="PF25597">
    <property type="entry name" value="SH3_retrovirus"/>
    <property type="match status" value="1"/>
</dbReference>
<dbReference type="GO" id="GO:0003676">
    <property type="term" value="F:nucleic acid binding"/>
    <property type="evidence" value="ECO:0007669"/>
    <property type="project" value="InterPro"/>
</dbReference>
<dbReference type="Gene3D" id="3.30.420.10">
    <property type="entry name" value="Ribonuclease H-like superfamily/Ribonuclease H"/>
    <property type="match status" value="1"/>
</dbReference>
<comment type="caution">
    <text evidence="2">The sequence shown here is derived from an EMBL/GenBank/DDBJ whole genome shotgun (WGS) entry which is preliminary data.</text>
</comment>
<evidence type="ECO:0000259" key="1">
    <source>
        <dbReference type="PROSITE" id="PS50994"/>
    </source>
</evidence>
<feature type="non-terminal residue" evidence="2">
    <location>
        <position position="1"/>
    </location>
</feature>
<organism evidence="2 3">
    <name type="scientific">Mucuna pruriens</name>
    <name type="common">Velvet bean</name>
    <name type="synonym">Dolichos pruriens</name>
    <dbReference type="NCBI Taxonomy" id="157652"/>
    <lineage>
        <taxon>Eukaryota</taxon>
        <taxon>Viridiplantae</taxon>
        <taxon>Streptophyta</taxon>
        <taxon>Embryophyta</taxon>
        <taxon>Tracheophyta</taxon>
        <taxon>Spermatophyta</taxon>
        <taxon>Magnoliopsida</taxon>
        <taxon>eudicotyledons</taxon>
        <taxon>Gunneridae</taxon>
        <taxon>Pentapetalae</taxon>
        <taxon>rosids</taxon>
        <taxon>fabids</taxon>
        <taxon>Fabales</taxon>
        <taxon>Fabaceae</taxon>
        <taxon>Papilionoideae</taxon>
        <taxon>50 kb inversion clade</taxon>
        <taxon>NPAAA clade</taxon>
        <taxon>indigoferoid/millettioid clade</taxon>
        <taxon>Phaseoleae</taxon>
        <taxon>Mucuna</taxon>
    </lineage>
</organism>
<dbReference type="PANTHER" id="PTHR42648">
    <property type="entry name" value="TRANSPOSASE, PUTATIVE-RELATED"/>
    <property type="match status" value="1"/>
</dbReference>
<dbReference type="STRING" id="157652.A0A371HDU9"/>